<reference evidence="5 6" key="1">
    <citation type="submission" date="2016-11" db="EMBL/GenBank/DDBJ databases">
        <title>Paenibacillus species isolates.</title>
        <authorList>
            <person name="Beno S.M."/>
        </authorList>
    </citation>
    <scope>NUCLEOTIDE SEQUENCE [LARGE SCALE GENOMIC DNA]</scope>
    <source>
        <strain evidence="5 6">FSL R5-0378</strain>
    </source>
</reference>
<dbReference type="STRING" id="297318.BK138_25725"/>
<accession>A0A1R1EIM1</accession>
<dbReference type="InterPro" id="IPR020904">
    <property type="entry name" value="Sc_DH/Rdtase_CS"/>
</dbReference>
<dbReference type="GO" id="GO:0008206">
    <property type="term" value="P:bile acid metabolic process"/>
    <property type="evidence" value="ECO:0007669"/>
    <property type="project" value="UniProtKB-ARBA"/>
</dbReference>
<evidence type="ECO:0000256" key="2">
    <source>
        <dbReference type="ARBA" id="ARBA00023002"/>
    </source>
</evidence>
<keyword evidence="6" id="KW-1185">Reference proteome</keyword>
<proteinExistence type="inferred from homology"/>
<dbReference type="Pfam" id="PF13561">
    <property type="entry name" value="adh_short_C2"/>
    <property type="match status" value="1"/>
</dbReference>
<comment type="similarity">
    <text evidence="1">Belongs to the short-chain dehydrogenases/reductases (SDR) family.</text>
</comment>
<dbReference type="SUPFAM" id="SSF51735">
    <property type="entry name" value="NAD(P)-binding Rossmann-fold domains"/>
    <property type="match status" value="1"/>
</dbReference>
<evidence type="ECO:0000256" key="3">
    <source>
        <dbReference type="ARBA" id="ARBA00023027"/>
    </source>
</evidence>
<evidence type="ECO:0000313" key="6">
    <source>
        <dbReference type="Proteomes" id="UP000187172"/>
    </source>
</evidence>
<dbReference type="AlphaFoldDB" id="A0A1R1EIM1"/>
<sequence>MKLSGKVAIITGGASGIGQATARLFAQEGAKVVVADRSEAGQEVSDHLKEKGYDSIYVRVDVTKEEEVQALVERTVQEYGKLDIMFANAGVANDEPADQLSLDKWQRTIDVNLTGVFLSDKHAVVQMLRQGTGGAIINSASIHGHAAKAGVTAYGSAKGGVVLLTQTLGIEYAKHGIRVNAVCPGYIDTPLLKALPPEAKQQLVELHPIGRLGTAEEVAKSVLFLASDDSSFVIGTSLMVDGGYTAQ</sequence>
<evidence type="ECO:0000313" key="5">
    <source>
        <dbReference type="EMBL" id="OMF51655.1"/>
    </source>
</evidence>
<dbReference type="Proteomes" id="UP000187172">
    <property type="component" value="Unassembled WGS sequence"/>
</dbReference>
<evidence type="ECO:0000256" key="1">
    <source>
        <dbReference type="ARBA" id="ARBA00006484"/>
    </source>
</evidence>
<dbReference type="EMBL" id="MRTP01000009">
    <property type="protein sequence ID" value="OMF51655.1"/>
    <property type="molecule type" value="Genomic_DNA"/>
</dbReference>
<dbReference type="PROSITE" id="PS00061">
    <property type="entry name" value="ADH_SHORT"/>
    <property type="match status" value="1"/>
</dbReference>
<dbReference type="PANTHER" id="PTHR24321:SF8">
    <property type="entry name" value="ESTRADIOL 17-BETA-DEHYDROGENASE 8-RELATED"/>
    <property type="match status" value="1"/>
</dbReference>
<dbReference type="InterPro" id="IPR036291">
    <property type="entry name" value="NAD(P)-bd_dom_sf"/>
</dbReference>
<dbReference type="InterPro" id="IPR057326">
    <property type="entry name" value="KR_dom"/>
</dbReference>
<comment type="caution">
    <text evidence="5">The sequence shown here is derived from an EMBL/GenBank/DDBJ whole genome shotgun (WGS) entry which is preliminary data.</text>
</comment>
<dbReference type="PRINTS" id="PR00081">
    <property type="entry name" value="GDHRDH"/>
</dbReference>
<dbReference type="NCBIfam" id="NF005559">
    <property type="entry name" value="PRK07231.1"/>
    <property type="match status" value="1"/>
</dbReference>
<feature type="domain" description="Ketoreductase" evidence="4">
    <location>
        <begin position="6"/>
        <end position="145"/>
    </location>
</feature>
<dbReference type="InterPro" id="IPR002347">
    <property type="entry name" value="SDR_fam"/>
</dbReference>
<dbReference type="PRINTS" id="PR00080">
    <property type="entry name" value="SDRFAMILY"/>
</dbReference>
<organism evidence="5 6">
    <name type="scientific">Paenibacillus rhizosphaerae</name>
    <dbReference type="NCBI Taxonomy" id="297318"/>
    <lineage>
        <taxon>Bacteria</taxon>
        <taxon>Bacillati</taxon>
        <taxon>Bacillota</taxon>
        <taxon>Bacilli</taxon>
        <taxon>Bacillales</taxon>
        <taxon>Paenibacillaceae</taxon>
        <taxon>Paenibacillus</taxon>
    </lineage>
</organism>
<gene>
    <name evidence="5" type="ORF">BK138_25725</name>
</gene>
<dbReference type="FunFam" id="3.40.50.720:FF:000084">
    <property type="entry name" value="Short-chain dehydrogenase reductase"/>
    <property type="match status" value="1"/>
</dbReference>
<dbReference type="GO" id="GO:0016491">
    <property type="term" value="F:oxidoreductase activity"/>
    <property type="evidence" value="ECO:0007669"/>
    <property type="project" value="UniProtKB-KW"/>
</dbReference>
<name>A0A1R1EIM1_9BACL</name>
<keyword evidence="3" id="KW-0520">NAD</keyword>
<keyword evidence="2" id="KW-0560">Oxidoreductase</keyword>
<dbReference type="PANTHER" id="PTHR24321">
    <property type="entry name" value="DEHYDROGENASES, SHORT CHAIN"/>
    <property type="match status" value="1"/>
</dbReference>
<dbReference type="Gene3D" id="3.40.50.720">
    <property type="entry name" value="NAD(P)-binding Rossmann-like Domain"/>
    <property type="match status" value="1"/>
</dbReference>
<protein>
    <submittedName>
        <fullName evidence="5">Short-chain dehydrogenase</fullName>
    </submittedName>
</protein>
<evidence type="ECO:0000259" key="4">
    <source>
        <dbReference type="SMART" id="SM00822"/>
    </source>
</evidence>
<dbReference type="RefSeq" id="WP_076173655.1">
    <property type="nucleotide sequence ID" value="NZ_MRTP01000009.1"/>
</dbReference>
<dbReference type="SMART" id="SM00822">
    <property type="entry name" value="PKS_KR"/>
    <property type="match status" value="1"/>
</dbReference>